<evidence type="ECO:0000259" key="3">
    <source>
        <dbReference type="Pfam" id="PF03976"/>
    </source>
</evidence>
<dbReference type="PANTHER" id="PTHR34383:SF3">
    <property type="entry name" value="POLYPHOSPHATE:AMP PHOSPHOTRANSFERASE"/>
    <property type="match status" value="1"/>
</dbReference>
<name>A0A6A7Y3C3_9HYPH</name>
<protein>
    <submittedName>
        <fullName evidence="4">Polyphosphate:AMP phosphotransferase</fullName>
    </submittedName>
</protein>
<proteinExistence type="predicted"/>
<dbReference type="Proteomes" id="UP000332515">
    <property type="component" value="Unassembled WGS sequence"/>
</dbReference>
<gene>
    <name evidence="4" type="primary">pap</name>
    <name evidence="4" type="ORF">F0357_06115</name>
</gene>
<evidence type="ECO:0000313" key="4">
    <source>
        <dbReference type="EMBL" id="MQT12242.1"/>
    </source>
</evidence>
<reference evidence="4 5" key="1">
    <citation type="submission" date="2019-09" db="EMBL/GenBank/DDBJ databases">
        <title>Segnochrobactrum spirostomi gen. nov., sp. nov., isolated from the ciliate Spirostomum cf. yagiui and description of a novel family, Segnochrobactraceae fam. nov. within the order Rhizobiales of the class Alphaproteobacteria.</title>
        <authorList>
            <person name="Akter S."/>
            <person name="Shazib S.U.A."/>
            <person name="Shin M.K."/>
        </authorList>
    </citation>
    <scope>NUCLEOTIDE SEQUENCE [LARGE SCALE GENOMIC DNA]</scope>
    <source>
        <strain evidence="4 5">Sp-1</strain>
    </source>
</reference>
<dbReference type="GO" id="GO:0006797">
    <property type="term" value="P:polyphosphate metabolic process"/>
    <property type="evidence" value="ECO:0007669"/>
    <property type="project" value="InterPro"/>
</dbReference>
<dbReference type="Pfam" id="PF03976">
    <property type="entry name" value="PPK2"/>
    <property type="match status" value="2"/>
</dbReference>
<dbReference type="InterPro" id="IPR027417">
    <property type="entry name" value="P-loop_NTPase"/>
</dbReference>
<dbReference type="NCBIfam" id="TIGR03708">
    <property type="entry name" value="poly_P_AMP_trns"/>
    <property type="match status" value="1"/>
</dbReference>
<accession>A0A6A7Y3C3</accession>
<dbReference type="Gene3D" id="3.40.50.300">
    <property type="entry name" value="P-loop containing nucleotide triphosphate hydrolases"/>
    <property type="match status" value="2"/>
</dbReference>
<dbReference type="SUPFAM" id="SSF52540">
    <property type="entry name" value="P-loop containing nucleoside triphosphate hydrolases"/>
    <property type="match status" value="2"/>
</dbReference>
<sequence>MFDSALLEHKLDKKTFKEMEPKLRDDLLDQQFELVQQKRRTVLVLVNGPDGSGKGAVTNLIYRWLDARHVKTLAYERVNDEERRRPPLWKYWRDMPAHGEVGVVLGSWYHMALLAHAGGLIDTFAFEHALNQINRFEAMLHSEGVELLKLWLYVPPEEAARRREKARKGIDIDQSLIIEWDAVSKPKQRQKFQEIAQNLAYLTSTANAPWNVVPASDPDYRAAAIGGLLLDALKRANRPDPTVPVPSEAPSAATISTTAPAVPRVSILSSLDLTKALDKHDYDEELPKAQHRLRELVHSKAFQNLGVVCVFEGNDAAGKGGAIMRLRQALDPRRFAVHPVAAPSDEERVRPYLWRFWRNLPARGHIGIFDRSWYGRVLVERVEGFCTEADWRRAYDEINDFESELHQSDFLVVKFWLAISQDEQKRRFEEREQTTFKRFKLTPEDWRNRDKWPAYEVAITDMVDRTSTTYAPWTLVEAENKHYARVKVLKTVVSRIEQALEDR</sequence>
<keyword evidence="1" id="KW-0066">ATP synthesis</keyword>
<dbReference type="PANTHER" id="PTHR34383">
    <property type="entry name" value="POLYPHOSPHATE:AMP PHOSPHOTRANSFERASE-RELATED"/>
    <property type="match status" value="1"/>
</dbReference>
<evidence type="ECO:0000256" key="2">
    <source>
        <dbReference type="ARBA" id="ARBA00024500"/>
    </source>
</evidence>
<comment type="caution">
    <text evidence="4">The sequence shown here is derived from an EMBL/GenBank/DDBJ whole genome shotgun (WGS) entry which is preliminary data.</text>
</comment>
<dbReference type="GO" id="GO:0006754">
    <property type="term" value="P:ATP biosynthetic process"/>
    <property type="evidence" value="ECO:0007669"/>
    <property type="project" value="UniProtKB-KW"/>
</dbReference>
<feature type="domain" description="Polyphosphate kinase-2-related" evidence="3">
    <location>
        <begin position="277"/>
        <end position="500"/>
    </location>
</feature>
<evidence type="ECO:0000313" key="5">
    <source>
        <dbReference type="Proteomes" id="UP000332515"/>
    </source>
</evidence>
<dbReference type="InterPro" id="IPR022488">
    <property type="entry name" value="PPK2-related"/>
</dbReference>
<dbReference type="InterPro" id="IPR022489">
    <property type="entry name" value="PolyP_AMP_Tfrase"/>
</dbReference>
<keyword evidence="5" id="KW-1185">Reference proteome</keyword>
<comment type="catalytic activity">
    <reaction evidence="2">
        <text>[phosphate](n) + ATP = [phosphate](n+1) + ADP</text>
        <dbReference type="Rhea" id="RHEA:19573"/>
        <dbReference type="Rhea" id="RHEA-COMP:9859"/>
        <dbReference type="Rhea" id="RHEA-COMP:14280"/>
        <dbReference type="ChEBI" id="CHEBI:16838"/>
        <dbReference type="ChEBI" id="CHEBI:30616"/>
        <dbReference type="ChEBI" id="CHEBI:456216"/>
    </reaction>
    <physiologicalReaction direction="right-to-left" evidence="2">
        <dbReference type="Rhea" id="RHEA:19575"/>
    </physiologicalReaction>
</comment>
<dbReference type="AlphaFoldDB" id="A0A6A7Y3C3"/>
<feature type="domain" description="Polyphosphate kinase-2-related" evidence="3">
    <location>
        <begin position="11"/>
        <end position="238"/>
    </location>
</feature>
<keyword evidence="4" id="KW-0808">Transferase</keyword>
<dbReference type="EMBL" id="VWNA01000001">
    <property type="protein sequence ID" value="MQT12242.1"/>
    <property type="molecule type" value="Genomic_DNA"/>
</dbReference>
<dbReference type="GO" id="GO:0043751">
    <property type="term" value="F:polyphosphate:AMP phosphotransferase activity"/>
    <property type="evidence" value="ECO:0007669"/>
    <property type="project" value="InterPro"/>
</dbReference>
<dbReference type="RefSeq" id="WP_153479531.1">
    <property type="nucleotide sequence ID" value="NZ_VWNA01000001.1"/>
</dbReference>
<organism evidence="4 5">
    <name type="scientific">Segnochrobactrum spirostomi</name>
    <dbReference type="NCBI Taxonomy" id="2608987"/>
    <lineage>
        <taxon>Bacteria</taxon>
        <taxon>Pseudomonadati</taxon>
        <taxon>Pseudomonadota</taxon>
        <taxon>Alphaproteobacteria</taxon>
        <taxon>Hyphomicrobiales</taxon>
        <taxon>Segnochrobactraceae</taxon>
        <taxon>Segnochrobactrum</taxon>
    </lineage>
</organism>
<evidence type="ECO:0000256" key="1">
    <source>
        <dbReference type="ARBA" id="ARBA00023310"/>
    </source>
</evidence>